<dbReference type="AlphaFoldDB" id="A0AAD3H1W9"/>
<dbReference type="EMBL" id="BLLK01000022">
    <property type="protein sequence ID" value="GFH46879.1"/>
    <property type="molecule type" value="Genomic_DNA"/>
</dbReference>
<comment type="caution">
    <text evidence="3">The sequence shown here is derived from an EMBL/GenBank/DDBJ whole genome shotgun (WGS) entry which is preliminary data.</text>
</comment>
<gene>
    <name evidence="3" type="ORF">CTEN210_03353</name>
</gene>
<evidence type="ECO:0000313" key="3">
    <source>
        <dbReference type="EMBL" id="GFH46879.1"/>
    </source>
</evidence>
<organism evidence="3 4">
    <name type="scientific">Chaetoceros tenuissimus</name>
    <dbReference type="NCBI Taxonomy" id="426638"/>
    <lineage>
        <taxon>Eukaryota</taxon>
        <taxon>Sar</taxon>
        <taxon>Stramenopiles</taxon>
        <taxon>Ochrophyta</taxon>
        <taxon>Bacillariophyta</taxon>
        <taxon>Coscinodiscophyceae</taxon>
        <taxon>Chaetocerotophycidae</taxon>
        <taxon>Chaetocerotales</taxon>
        <taxon>Chaetocerotaceae</taxon>
        <taxon>Chaetoceros</taxon>
    </lineage>
</organism>
<dbReference type="SUPFAM" id="SSF82199">
    <property type="entry name" value="SET domain"/>
    <property type="match status" value="1"/>
</dbReference>
<evidence type="ECO:0000259" key="2">
    <source>
        <dbReference type="PROSITE" id="PS50280"/>
    </source>
</evidence>
<dbReference type="InterPro" id="IPR001214">
    <property type="entry name" value="SET_dom"/>
</dbReference>
<feature type="signal peptide" evidence="1">
    <location>
        <begin position="1"/>
        <end position="21"/>
    </location>
</feature>
<dbReference type="Pfam" id="PF00856">
    <property type="entry name" value="SET"/>
    <property type="match status" value="1"/>
</dbReference>
<keyword evidence="1" id="KW-0732">Signal</keyword>
<reference evidence="3 4" key="1">
    <citation type="journal article" date="2021" name="Sci. Rep.">
        <title>The genome of the diatom Chaetoceros tenuissimus carries an ancient integrated fragment of an extant virus.</title>
        <authorList>
            <person name="Hongo Y."/>
            <person name="Kimura K."/>
            <person name="Takaki Y."/>
            <person name="Yoshida Y."/>
            <person name="Baba S."/>
            <person name="Kobayashi G."/>
            <person name="Nagasaki K."/>
            <person name="Hano T."/>
            <person name="Tomaru Y."/>
        </authorList>
    </citation>
    <scope>NUCLEOTIDE SEQUENCE [LARGE SCALE GENOMIC DNA]</scope>
    <source>
        <strain evidence="3 4">NIES-3715</strain>
    </source>
</reference>
<name>A0AAD3H1W9_9STRA</name>
<dbReference type="PROSITE" id="PS50280">
    <property type="entry name" value="SET"/>
    <property type="match status" value="1"/>
</dbReference>
<evidence type="ECO:0000313" key="4">
    <source>
        <dbReference type="Proteomes" id="UP001054902"/>
    </source>
</evidence>
<accession>A0AAD3H1W9</accession>
<dbReference type="Proteomes" id="UP001054902">
    <property type="component" value="Unassembled WGS sequence"/>
</dbReference>
<dbReference type="Gene3D" id="2.170.270.10">
    <property type="entry name" value="SET domain"/>
    <property type="match status" value="1"/>
</dbReference>
<evidence type="ECO:0000256" key="1">
    <source>
        <dbReference type="SAM" id="SignalP"/>
    </source>
</evidence>
<dbReference type="InterPro" id="IPR046341">
    <property type="entry name" value="SET_dom_sf"/>
</dbReference>
<proteinExistence type="predicted"/>
<feature type="domain" description="SET" evidence="2">
    <location>
        <begin position="225"/>
        <end position="381"/>
    </location>
</feature>
<feature type="chain" id="PRO_5042053450" description="SET domain-containing protein" evidence="1">
    <location>
        <begin position="22"/>
        <end position="553"/>
    </location>
</feature>
<sequence length="553" mass="62391">MISRLLFVLIFIFRNAHFVTCENSNAEQDTCAAELNPNDQHIPGCRLYIAKSTLNNEASTRLGLFTGKKIKRGQAIAPPDIMIQLIDYLSSLSDFVSLYSFEPGQFGAQFEAKSVASILPGVPSVAQMTISTSPVKANAVPFGIDIDEADVPRTTSPGAGASTHYHNFTFYARQDLGEGSEIFIALEEKEPWFEKKTKLVQSRDNSIQFKADFKPQRKLDWLISNGICVSNMIPKKSKIEGAGRGAFASTMIRKGSVIAISPVLPIKRESAMTKRMKVSGKVRASKPQQLINYCFALKGENDADSSSDVLFFPTAPMVNLINHGGNDANVKVQLSQNTKKRYTNLSSSSFEEISTKNEDIIIEYVATKDIYIGDEITLDYGQHWTNAWKKHVTEWKPPLNSHLYSPSYVMDDVAGLLRNEKEQKDHPYPANVLTGCYYRYSTHVTQDGIAGKPKKTGEASIIKWKMDRRTFDYRNLRPCNIMHREKDENGQIMYTAMMRNSNSMKEEEMIPKGEMHIVNYIPRNAIKFLDKMYSTDMHLPNAFRHEILLSEDQ</sequence>
<keyword evidence="4" id="KW-1185">Reference proteome</keyword>
<protein>
    <recommendedName>
        <fullName evidence="2">SET domain-containing protein</fullName>
    </recommendedName>
</protein>